<feature type="domain" description="Pyridoxamine kinase/Phosphomethylpyrimidine kinase" evidence="3">
    <location>
        <begin position="15"/>
        <end position="243"/>
    </location>
</feature>
<protein>
    <recommendedName>
        <fullName evidence="2">hydroxymethylpyrimidine kinase</fullName>
        <ecNumber evidence="2">2.7.1.49</ecNumber>
    </recommendedName>
</protein>
<dbReference type="GO" id="GO:0008972">
    <property type="term" value="F:phosphomethylpyrimidine kinase activity"/>
    <property type="evidence" value="ECO:0007669"/>
    <property type="project" value="InterPro"/>
</dbReference>
<evidence type="ECO:0000259" key="3">
    <source>
        <dbReference type="Pfam" id="PF08543"/>
    </source>
</evidence>
<dbReference type="Pfam" id="PF08543">
    <property type="entry name" value="Phos_pyr_kin"/>
    <property type="match status" value="1"/>
</dbReference>
<keyword evidence="5" id="KW-1185">Reference proteome</keyword>
<dbReference type="GO" id="GO:0008902">
    <property type="term" value="F:hydroxymethylpyrimidine kinase activity"/>
    <property type="evidence" value="ECO:0007669"/>
    <property type="project" value="UniProtKB-EC"/>
</dbReference>
<dbReference type="EMBL" id="FPCA01000003">
    <property type="protein sequence ID" value="SFU82466.1"/>
    <property type="molecule type" value="Genomic_DNA"/>
</dbReference>
<dbReference type="STRING" id="388950.GCA_001611675_02390"/>
<dbReference type="EC" id="2.7.1.49" evidence="2"/>
<dbReference type="SUPFAM" id="SSF53613">
    <property type="entry name" value="Ribokinase-like"/>
    <property type="match status" value="1"/>
</dbReference>
<dbReference type="PANTHER" id="PTHR20858">
    <property type="entry name" value="PHOSPHOMETHYLPYRIMIDINE KINASE"/>
    <property type="match status" value="1"/>
</dbReference>
<evidence type="ECO:0000313" key="5">
    <source>
        <dbReference type="Proteomes" id="UP000182491"/>
    </source>
</evidence>
<reference evidence="5" key="1">
    <citation type="submission" date="2016-10" db="EMBL/GenBank/DDBJ databases">
        <authorList>
            <person name="Varghese N."/>
        </authorList>
    </citation>
    <scope>NUCLEOTIDE SEQUENCE [LARGE SCALE GENOMIC DNA]</scope>
    <source>
        <strain evidence="5">DSM 18820</strain>
    </source>
</reference>
<dbReference type="PANTHER" id="PTHR20858:SF17">
    <property type="entry name" value="HYDROXYMETHYLPYRIMIDINE_PHOSPHOMETHYLPYRIMIDINE KINASE THI20-RELATED"/>
    <property type="match status" value="1"/>
</dbReference>
<dbReference type="Gene3D" id="3.40.1190.20">
    <property type="match status" value="1"/>
</dbReference>
<dbReference type="Proteomes" id="UP000182491">
    <property type="component" value="Unassembled WGS sequence"/>
</dbReference>
<dbReference type="GO" id="GO:0005829">
    <property type="term" value="C:cytosol"/>
    <property type="evidence" value="ECO:0007669"/>
    <property type="project" value="TreeGrafter"/>
</dbReference>
<gene>
    <name evidence="4" type="ORF">SAMN04487941_2675</name>
</gene>
<accession>A0A1I7JBD0</accession>
<name>A0A1I7JBD0_9BACT</name>
<dbReference type="AlphaFoldDB" id="A0A1I7JBD0"/>
<dbReference type="InterPro" id="IPR013749">
    <property type="entry name" value="PM/HMP-P_kinase-1"/>
</dbReference>
<proteinExistence type="predicted"/>
<evidence type="ECO:0000313" key="4">
    <source>
        <dbReference type="EMBL" id="SFU82466.1"/>
    </source>
</evidence>
<dbReference type="GO" id="GO:0009228">
    <property type="term" value="P:thiamine biosynthetic process"/>
    <property type="evidence" value="ECO:0007669"/>
    <property type="project" value="InterPro"/>
</dbReference>
<keyword evidence="4" id="KW-0418">Kinase</keyword>
<evidence type="ECO:0000256" key="1">
    <source>
        <dbReference type="ARBA" id="ARBA00004948"/>
    </source>
</evidence>
<dbReference type="InterPro" id="IPR029056">
    <property type="entry name" value="Ribokinase-like"/>
</dbReference>
<dbReference type="CDD" id="cd01169">
    <property type="entry name" value="HMPP_kinase"/>
    <property type="match status" value="1"/>
</dbReference>
<dbReference type="InterPro" id="IPR004399">
    <property type="entry name" value="HMP/HMP-P_kinase_dom"/>
</dbReference>
<keyword evidence="4" id="KW-0808">Transferase</keyword>
<sequence length="250" mass="28241">MPKQRPYTLTIAGLDPSGGAGLTADIKTFEALKVQGLSVCTAITYQHESEFEGLDWLSMEQMERQLEIFLRKYKVPYAKIGLVPSLDVLQQLMDVMQKLSPDTRLIWDPILKASAGFTFHEQVQAAQLKELCKQLYLITPNWLEMQQLLPDTPVPEAAAQLSQHCHVLLKGGHNQEKPGYDYLYYKGEAKSFRPKQQVHVGKHGSGCVLSAAITALLAQNYPLHKACRKAKDYTTRFLNSNHTLLGYHHY</sequence>
<organism evidence="4 5">
    <name type="scientific">Pontibacter akesuensis</name>
    <dbReference type="NCBI Taxonomy" id="388950"/>
    <lineage>
        <taxon>Bacteria</taxon>
        <taxon>Pseudomonadati</taxon>
        <taxon>Bacteroidota</taxon>
        <taxon>Cytophagia</taxon>
        <taxon>Cytophagales</taxon>
        <taxon>Hymenobacteraceae</taxon>
        <taxon>Pontibacter</taxon>
    </lineage>
</organism>
<comment type="pathway">
    <text evidence="1">Cofactor biosynthesis; thiamine diphosphate biosynthesis.</text>
</comment>
<evidence type="ECO:0000256" key="2">
    <source>
        <dbReference type="ARBA" id="ARBA00012135"/>
    </source>
</evidence>